<proteinExistence type="predicted"/>
<sequence>MESHLRAGVAVYNAGQYHAAHDAWEDHWLDLEQGTDDEQFLHGLIQFTAAVHHARTRNWSGATGLASSARDYLGAVPATYRGLDVADARRFLAALATDPERIERGQPPALTIDGDAIALADLAFEPTTVAAEVLAEEHDYDTGVIEQAATFARADLDDGQTASPFVTLLFDFTRTPTQRPIIAQRLSEHTQKRAQRADDVAGLFDA</sequence>
<keyword evidence="2" id="KW-1185">Reference proteome</keyword>
<dbReference type="PANTHER" id="PTHR34796:SF1">
    <property type="entry name" value="EXPRESSED PROTEIN"/>
    <property type="match status" value="1"/>
</dbReference>
<dbReference type="STRING" id="890420.SAMN05216226_110108"/>
<dbReference type="Pfam" id="PF03745">
    <property type="entry name" value="DUF309"/>
    <property type="match status" value="1"/>
</dbReference>
<evidence type="ECO:0000313" key="2">
    <source>
        <dbReference type="Proteomes" id="UP000198856"/>
    </source>
</evidence>
<dbReference type="RefSeq" id="WP_092703081.1">
    <property type="nucleotide sequence ID" value="NZ_FNFC01000010.1"/>
</dbReference>
<dbReference type="InterPro" id="IPR005500">
    <property type="entry name" value="DUF309"/>
</dbReference>
<gene>
    <name evidence="1" type="ORF">SAMN05216226_110108</name>
</gene>
<reference evidence="1 2" key="1">
    <citation type="submission" date="2016-10" db="EMBL/GenBank/DDBJ databases">
        <authorList>
            <person name="de Groot N.N."/>
        </authorList>
    </citation>
    <scope>NUCLEOTIDE SEQUENCE [LARGE SCALE GENOMIC DNA]</scope>
    <source>
        <strain evidence="1 2">IBRC-M10015</strain>
    </source>
</reference>
<organism evidence="1 2">
    <name type="scientific">Halovenus aranensis</name>
    <dbReference type="NCBI Taxonomy" id="890420"/>
    <lineage>
        <taxon>Archaea</taxon>
        <taxon>Methanobacteriati</taxon>
        <taxon>Methanobacteriota</taxon>
        <taxon>Stenosarchaea group</taxon>
        <taxon>Halobacteria</taxon>
        <taxon>Halobacteriales</taxon>
        <taxon>Haloarculaceae</taxon>
        <taxon>Halovenus</taxon>
    </lineage>
</organism>
<evidence type="ECO:0008006" key="3">
    <source>
        <dbReference type="Google" id="ProtNLM"/>
    </source>
</evidence>
<dbReference type="EMBL" id="FNFC01000010">
    <property type="protein sequence ID" value="SDJ85561.1"/>
    <property type="molecule type" value="Genomic_DNA"/>
</dbReference>
<dbReference type="PANTHER" id="PTHR34796">
    <property type="entry name" value="EXPRESSED PROTEIN"/>
    <property type="match status" value="1"/>
</dbReference>
<protein>
    <recommendedName>
        <fullName evidence="3">DUF309 domain-containing protein</fullName>
    </recommendedName>
</protein>
<dbReference type="InterPro" id="IPR023203">
    <property type="entry name" value="TTHA0068_sf"/>
</dbReference>
<name>A0A1G8X514_9EURY</name>
<dbReference type="AlphaFoldDB" id="A0A1G8X514"/>
<dbReference type="Gene3D" id="1.10.3450.10">
    <property type="entry name" value="TTHA0068-like"/>
    <property type="match status" value="1"/>
</dbReference>
<accession>A0A1G8X514</accession>
<evidence type="ECO:0000313" key="1">
    <source>
        <dbReference type="EMBL" id="SDJ85561.1"/>
    </source>
</evidence>
<dbReference type="OrthoDB" id="270022at2157"/>
<dbReference type="SUPFAM" id="SSF140663">
    <property type="entry name" value="TTHA0068-like"/>
    <property type="match status" value="1"/>
</dbReference>
<dbReference type="Proteomes" id="UP000198856">
    <property type="component" value="Unassembled WGS sequence"/>
</dbReference>